<keyword evidence="2" id="KW-1185">Reference proteome</keyword>
<protein>
    <submittedName>
        <fullName evidence="1">Uncharacterized protein</fullName>
    </submittedName>
</protein>
<reference evidence="2" key="1">
    <citation type="journal article" date="2019" name="Int. J. Syst. Evol. Microbiol.">
        <title>The Global Catalogue of Microorganisms (GCM) 10K type strain sequencing project: providing services to taxonomists for standard genome sequencing and annotation.</title>
        <authorList>
            <consortium name="The Broad Institute Genomics Platform"/>
            <consortium name="The Broad Institute Genome Sequencing Center for Infectious Disease"/>
            <person name="Wu L."/>
            <person name="Ma J."/>
        </authorList>
    </citation>
    <scope>NUCLEOTIDE SEQUENCE [LARGE SCALE GENOMIC DNA]</scope>
    <source>
        <strain evidence="2">JCM 18050</strain>
    </source>
</reference>
<accession>A0ABP9NCE7</accession>
<sequence>MLKPSVISSECDNIENVDWTNSIALFGSFTTRLISPDTGKASTHHKKTNVLIYNIKKLNNQGVMLLSIDDNNKTRDEYIFTSVYCILSSYF</sequence>
<dbReference type="Proteomes" id="UP001500171">
    <property type="component" value="Unassembled WGS sequence"/>
</dbReference>
<comment type="caution">
    <text evidence="1">The sequence shown here is derived from an EMBL/GenBank/DDBJ whole genome shotgun (WGS) entry which is preliminary data.</text>
</comment>
<evidence type="ECO:0000313" key="2">
    <source>
        <dbReference type="Proteomes" id="UP001500171"/>
    </source>
</evidence>
<dbReference type="EMBL" id="BAABHY010000006">
    <property type="protein sequence ID" value="GAA5114269.1"/>
    <property type="molecule type" value="Genomic_DNA"/>
</dbReference>
<name>A0ABP9NCE7_9GAMM</name>
<proteinExistence type="predicted"/>
<organism evidence="1 2">
    <name type="scientific">Orbus sasakiae</name>
    <dbReference type="NCBI Taxonomy" id="1078475"/>
    <lineage>
        <taxon>Bacteria</taxon>
        <taxon>Pseudomonadati</taxon>
        <taxon>Pseudomonadota</taxon>
        <taxon>Gammaproteobacteria</taxon>
        <taxon>Orbales</taxon>
        <taxon>Orbaceae</taxon>
        <taxon>Orbus</taxon>
    </lineage>
</organism>
<evidence type="ECO:0000313" key="1">
    <source>
        <dbReference type="EMBL" id="GAA5114269.1"/>
    </source>
</evidence>
<gene>
    <name evidence="1" type="ORF">GCM10023211_23640</name>
</gene>